<reference evidence="1" key="1">
    <citation type="submission" date="2020-12" db="EMBL/GenBank/DDBJ databases">
        <title>Genomic characterization of non-nitrogen-fixing Frankia strains.</title>
        <authorList>
            <person name="Carlos-Shanley C."/>
            <person name="Guerra T."/>
            <person name="Hahn D."/>
        </authorList>
    </citation>
    <scope>NUCLEOTIDE SEQUENCE</scope>
    <source>
        <strain evidence="1">CN6</strain>
    </source>
</reference>
<accession>A0A937UNE3</accession>
<gene>
    <name evidence="1" type="ORF">I7412_12625</name>
</gene>
<organism evidence="1 2">
    <name type="scientific">Frankia nepalensis</name>
    <dbReference type="NCBI Taxonomy" id="1836974"/>
    <lineage>
        <taxon>Bacteria</taxon>
        <taxon>Bacillati</taxon>
        <taxon>Actinomycetota</taxon>
        <taxon>Actinomycetes</taxon>
        <taxon>Frankiales</taxon>
        <taxon>Frankiaceae</taxon>
        <taxon>Frankia</taxon>
    </lineage>
</organism>
<dbReference type="AlphaFoldDB" id="A0A937UNE3"/>
<sequence length="61" mass="6890">MAGDDLWTTAGIAHRLAISAERARRLCARPDFPSPVQSVPYFDLWRASDVEAWLLEGQPDY</sequence>
<dbReference type="GO" id="GO:0003677">
    <property type="term" value="F:DNA binding"/>
    <property type="evidence" value="ECO:0007669"/>
    <property type="project" value="UniProtKB-KW"/>
</dbReference>
<proteinExistence type="predicted"/>
<name>A0A937UNE3_9ACTN</name>
<protein>
    <submittedName>
        <fullName evidence="1">DNA-binding protein</fullName>
    </submittedName>
</protein>
<keyword evidence="1" id="KW-0238">DNA-binding</keyword>
<evidence type="ECO:0000313" key="1">
    <source>
        <dbReference type="EMBL" id="MBL7628003.1"/>
    </source>
</evidence>
<comment type="caution">
    <text evidence="1">The sequence shown here is derived from an EMBL/GenBank/DDBJ whole genome shotgun (WGS) entry which is preliminary data.</text>
</comment>
<dbReference type="EMBL" id="JAEACQ010000165">
    <property type="protein sequence ID" value="MBL7628003.1"/>
    <property type="molecule type" value="Genomic_DNA"/>
</dbReference>
<dbReference type="RefSeq" id="WP_203001434.1">
    <property type="nucleotide sequence ID" value="NZ_JADWYU010000398.1"/>
</dbReference>
<dbReference type="Proteomes" id="UP000604475">
    <property type="component" value="Unassembled WGS sequence"/>
</dbReference>
<keyword evidence="2" id="KW-1185">Reference proteome</keyword>
<evidence type="ECO:0000313" key="2">
    <source>
        <dbReference type="Proteomes" id="UP000604475"/>
    </source>
</evidence>